<evidence type="ECO:0000256" key="4">
    <source>
        <dbReference type="ARBA" id="ARBA00023163"/>
    </source>
</evidence>
<dbReference type="InterPro" id="IPR036388">
    <property type="entry name" value="WH-like_DNA-bd_sf"/>
</dbReference>
<keyword evidence="3" id="KW-0238">DNA-binding</keyword>
<dbReference type="InterPro" id="IPR005119">
    <property type="entry name" value="LysR_subst-bd"/>
</dbReference>
<evidence type="ECO:0000256" key="3">
    <source>
        <dbReference type="ARBA" id="ARBA00023125"/>
    </source>
</evidence>
<name>A0ABV0EGT4_9BURK</name>
<gene>
    <name evidence="6" type="ORF">V6E02_11085</name>
</gene>
<dbReference type="SUPFAM" id="SSF53850">
    <property type="entry name" value="Periplasmic binding protein-like II"/>
    <property type="match status" value="1"/>
</dbReference>
<evidence type="ECO:0000259" key="5">
    <source>
        <dbReference type="PROSITE" id="PS50931"/>
    </source>
</evidence>
<dbReference type="Proteomes" id="UP001482231">
    <property type="component" value="Unassembled WGS sequence"/>
</dbReference>
<evidence type="ECO:0000256" key="2">
    <source>
        <dbReference type="ARBA" id="ARBA00023015"/>
    </source>
</evidence>
<dbReference type="PROSITE" id="PS50931">
    <property type="entry name" value="HTH_LYSR"/>
    <property type="match status" value="1"/>
</dbReference>
<dbReference type="EMBL" id="JBAJEX010000010">
    <property type="protein sequence ID" value="MEO1767756.1"/>
    <property type="molecule type" value="Genomic_DNA"/>
</dbReference>
<keyword evidence="4" id="KW-0804">Transcription</keyword>
<comment type="similarity">
    <text evidence="1">Belongs to the LysR transcriptional regulatory family.</text>
</comment>
<keyword evidence="2" id="KW-0805">Transcription regulation</keyword>
<dbReference type="Pfam" id="PF03466">
    <property type="entry name" value="LysR_substrate"/>
    <property type="match status" value="1"/>
</dbReference>
<evidence type="ECO:0000313" key="6">
    <source>
        <dbReference type="EMBL" id="MEO1767756.1"/>
    </source>
</evidence>
<dbReference type="Pfam" id="PF00126">
    <property type="entry name" value="HTH_1"/>
    <property type="match status" value="1"/>
</dbReference>
<dbReference type="Gene3D" id="1.10.10.10">
    <property type="entry name" value="Winged helix-like DNA-binding domain superfamily/Winged helix DNA-binding domain"/>
    <property type="match status" value="1"/>
</dbReference>
<sequence>MNVTLRQLKLLEAVARHSSFTRASEELHLTQPAVSTQIKQLEEQVGMPLFEQMGKKIFLTEAGRELYAFARNIAQQFRDMESVLDDMKGVKRGTLRLAVTSTGKYFAPYLLATFIQRHPGTQVHLEVTNREALVQQLADNLPDMAIMGTPPEHIELRSRAFMQNPLVIIARPDHPLAGSSRVPLARLMDENFILRERGSGTRNAVERFFRERNLRLATSMEMSRNEAIKHAVMAGLGLGIVSLHTLEFELLLNRVAILNVEGFPIMKEWYLVHRAGKRMSPIAQAFHDFVLEEAERIIRLPQPKPVTRSRRRITRS</sequence>
<keyword evidence="7" id="KW-1185">Reference proteome</keyword>
<protein>
    <submittedName>
        <fullName evidence="6">LysR substrate-binding domain-containing protein</fullName>
    </submittedName>
</protein>
<evidence type="ECO:0000313" key="7">
    <source>
        <dbReference type="Proteomes" id="UP001482231"/>
    </source>
</evidence>
<feature type="domain" description="HTH lysR-type" evidence="5">
    <location>
        <begin position="3"/>
        <end position="60"/>
    </location>
</feature>
<dbReference type="CDD" id="cd08419">
    <property type="entry name" value="PBP2_CbbR_RubisCO_like"/>
    <property type="match status" value="1"/>
</dbReference>
<reference evidence="6 7" key="1">
    <citation type="submission" date="2024-02" db="EMBL/GenBank/DDBJ databases">
        <title>New thermophilic sulfur-oxidizing bacteria from a hot springs of the Uzon caldera (Kamchatka, Russia).</title>
        <authorList>
            <person name="Dukat A.M."/>
            <person name="Elcheninov A.G."/>
            <person name="Frolov E.N."/>
        </authorList>
    </citation>
    <scope>NUCLEOTIDE SEQUENCE [LARGE SCALE GENOMIC DNA]</scope>
    <source>
        <strain evidence="6 7">AK1</strain>
    </source>
</reference>
<dbReference type="PANTHER" id="PTHR30126:SF5">
    <property type="entry name" value="HTH-TYPE TRANSCRIPTIONAL ACTIVATOR CMPR"/>
    <property type="match status" value="1"/>
</dbReference>
<accession>A0ABV0EGT4</accession>
<organism evidence="6 7">
    <name type="scientific">Thiobacter aerophilum</name>
    <dbReference type="NCBI Taxonomy" id="3121275"/>
    <lineage>
        <taxon>Bacteria</taxon>
        <taxon>Pseudomonadati</taxon>
        <taxon>Pseudomonadota</taxon>
        <taxon>Betaproteobacteria</taxon>
        <taxon>Burkholderiales</taxon>
        <taxon>Thiobacteraceae</taxon>
        <taxon>Thiobacter</taxon>
    </lineage>
</organism>
<evidence type="ECO:0000256" key="1">
    <source>
        <dbReference type="ARBA" id="ARBA00009437"/>
    </source>
</evidence>
<dbReference type="SUPFAM" id="SSF46785">
    <property type="entry name" value="Winged helix' DNA-binding domain"/>
    <property type="match status" value="1"/>
</dbReference>
<dbReference type="RefSeq" id="WP_347308867.1">
    <property type="nucleotide sequence ID" value="NZ_JBAJEX010000010.1"/>
</dbReference>
<dbReference type="InterPro" id="IPR000847">
    <property type="entry name" value="LysR_HTH_N"/>
</dbReference>
<dbReference type="PRINTS" id="PR00039">
    <property type="entry name" value="HTHLYSR"/>
</dbReference>
<dbReference type="InterPro" id="IPR036390">
    <property type="entry name" value="WH_DNA-bd_sf"/>
</dbReference>
<dbReference type="PANTHER" id="PTHR30126">
    <property type="entry name" value="HTH-TYPE TRANSCRIPTIONAL REGULATOR"/>
    <property type="match status" value="1"/>
</dbReference>
<proteinExistence type="inferred from homology"/>
<comment type="caution">
    <text evidence="6">The sequence shown here is derived from an EMBL/GenBank/DDBJ whole genome shotgun (WGS) entry which is preliminary data.</text>
</comment>
<dbReference type="Gene3D" id="3.40.190.290">
    <property type="match status" value="1"/>
</dbReference>